<dbReference type="InterPro" id="IPR027410">
    <property type="entry name" value="TCP-1-like_intermed_sf"/>
</dbReference>
<accession>A0A163JAB7</accession>
<dbReference type="InterPro" id="IPR017455">
    <property type="entry name" value="Znf_FYVE-rel"/>
</dbReference>
<keyword evidence="7" id="KW-0862">Zinc</keyword>
<evidence type="ECO:0000313" key="14">
    <source>
        <dbReference type="EMBL" id="SAM00290.1"/>
    </source>
</evidence>
<evidence type="ECO:0000259" key="13">
    <source>
        <dbReference type="PROSITE" id="PS51455"/>
    </source>
</evidence>
<feature type="compositionally biased region" description="Polar residues" evidence="11">
    <location>
        <begin position="1614"/>
        <end position="1635"/>
    </location>
</feature>
<feature type="region of interest" description="Disordered" evidence="11">
    <location>
        <begin position="506"/>
        <end position="536"/>
    </location>
</feature>
<dbReference type="GO" id="GO:0000329">
    <property type="term" value="C:fungal-type vacuole membrane"/>
    <property type="evidence" value="ECO:0007669"/>
    <property type="project" value="TreeGrafter"/>
</dbReference>
<keyword evidence="5 9" id="KW-0863">Zinc-finger</keyword>
<feature type="compositionally biased region" description="Basic residues" evidence="11">
    <location>
        <begin position="514"/>
        <end position="526"/>
    </location>
</feature>
<evidence type="ECO:0000256" key="9">
    <source>
        <dbReference type="PROSITE-ProRule" id="PRU00091"/>
    </source>
</evidence>
<feature type="domain" description="PIPK" evidence="13">
    <location>
        <begin position="2037"/>
        <end position="2369"/>
    </location>
</feature>
<dbReference type="Pfam" id="PF01363">
    <property type="entry name" value="FYVE"/>
    <property type="match status" value="1"/>
</dbReference>
<dbReference type="InterPro" id="IPR013083">
    <property type="entry name" value="Znf_RING/FYVE/PHD"/>
</dbReference>
<keyword evidence="6 10" id="KW-0418">Kinase</keyword>
<dbReference type="EC" id="2.7.1.150" evidence="1"/>
<dbReference type="CDD" id="cd17300">
    <property type="entry name" value="PIPKc_PIKfyve"/>
    <property type="match status" value="1"/>
</dbReference>
<dbReference type="FunFam" id="3.50.7.10:FF:000007">
    <property type="entry name" value="1-phosphatidylinositol 3-phosphate 5-kinase isoform X1"/>
    <property type="match status" value="1"/>
</dbReference>
<keyword evidence="3" id="KW-0479">Metal-binding</keyword>
<dbReference type="SMART" id="SM00330">
    <property type="entry name" value="PIPKc"/>
    <property type="match status" value="1"/>
</dbReference>
<feature type="region of interest" description="Disordered" evidence="11">
    <location>
        <begin position="1868"/>
        <end position="1922"/>
    </location>
</feature>
<dbReference type="SUPFAM" id="SSF52029">
    <property type="entry name" value="GroEL apical domain-like"/>
    <property type="match status" value="1"/>
</dbReference>
<feature type="compositionally biased region" description="Low complexity" evidence="11">
    <location>
        <begin position="1826"/>
        <end position="1840"/>
    </location>
</feature>
<evidence type="ECO:0000256" key="7">
    <source>
        <dbReference type="ARBA" id="ARBA00022833"/>
    </source>
</evidence>
<dbReference type="Gene3D" id="3.30.800.10">
    <property type="entry name" value="Phosphatidylinositol Phosphate Kinase II Beta"/>
    <property type="match status" value="1"/>
</dbReference>
<feature type="region of interest" description="Disordered" evidence="11">
    <location>
        <begin position="46"/>
        <end position="147"/>
    </location>
</feature>
<organism evidence="14">
    <name type="scientific">Absidia glauca</name>
    <name type="common">Pin mould</name>
    <dbReference type="NCBI Taxonomy" id="4829"/>
    <lineage>
        <taxon>Eukaryota</taxon>
        <taxon>Fungi</taxon>
        <taxon>Fungi incertae sedis</taxon>
        <taxon>Mucoromycota</taxon>
        <taxon>Mucoromycotina</taxon>
        <taxon>Mucoromycetes</taxon>
        <taxon>Mucorales</taxon>
        <taxon>Cunninghamellaceae</taxon>
        <taxon>Absidia</taxon>
    </lineage>
</organism>
<dbReference type="PROSITE" id="PS50178">
    <property type="entry name" value="ZF_FYVE"/>
    <property type="match status" value="1"/>
</dbReference>
<evidence type="ECO:0000313" key="15">
    <source>
        <dbReference type="Proteomes" id="UP000078561"/>
    </source>
</evidence>
<dbReference type="InterPro" id="IPR000306">
    <property type="entry name" value="Znf_FYVE"/>
</dbReference>
<evidence type="ECO:0000259" key="12">
    <source>
        <dbReference type="PROSITE" id="PS50178"/>
    </source>
</evidence>
<dbReference type="InterPro" id="IPR027409">
    <property type="entry name" value="GroEL-like_apical_dom_sf"/>
</dbReference>
<dbReference type="FunCoup" id="A0A163JAB7">
    <property type="interactions" value="792"/>
</dbReference>
<evidence type="ECO:0000256" key="10">
    <source>
        <dbReference type="PROSITE-ProRule" id="PRU00781"/>
    </source>
</evidence>
<feature type="compositionally biased region" description="Low complexity" evidence="11">
    <location>
        <begin position="1655"/>
        <end position="1674"/>
    </location>
</feature>
<dbReference type="Gene3D" id="3.30.810.10">
    <property type="entry name" value="2-Layer Sandwich"/>
    <property type="match status" value="1"/>
</dbReference>
<dbReference type="Gene3D" id="3.50.7.10">
    <property type="entry name" value="GroEL"/>
    <property type="match status" value="1"/>
</dbReference>
<dbReference type="GO" id="GO:0010008">
    <property type="term" value="C:endosome membrane"/>
    <property type="evidence" value="ECO:0007669"/>
    <property type="project" value="TreeGrafter"/>
</dbReference>
<dbReference type="EMBL" id="LT553181">
    <property type="protein sequence ID" value="SAM00290.1"/>
    <property type="molecule type" value="Genomic_DNA"/>
</dbReference>
<dbReference type="STRING" id="4829.A0A163JAB7"/>
<dbReference type="GO" id="GO:0046854">
    <property type="term" value="P:phosphatidylinositol phosphate biosynthetic process"/>
    <property type="evidence" value="ECO:0007669"/>
    <property type="project" value="TreeGrafter"/>
</dbReference>
<dbReference type="SUPFAM" id="SSF56104">
    <property type="entry name" value="SAICAR synthase-like"/>
    <property type="match status" value="1"/>
</dbReference>
<dbReference type="InterPro" id="IPR027483">
    <property type="entry name" value="PInositol-4-P-4/5-kinase_C_sf"/>
</dbReference>
<feature type="compositionally biased region" description="Low complexity" evidence="11">
    <location>
        <begin position="78"/>
        <end position="95"/>
    </location>
</feature>
<evidence type="ECO:0000256" key="2">
    <source>
        <dbReference type="ARBA" id="ARBA00022679"/>
    </source>
</evidence>
<dbReference type="PANTHER" id="PTHR45748">
    <property type="entry name" value="1-PHOSPHATIDYLINOSITOL 3-PHOSPHATE 5-KINASE-RELATED"/>
    <property type="match status" value="1"/>
</dbReference>
<dbReference type="SMART" id="SM00064">
    <property type="entry name" value="FYVE"/>
    <property type="match status" value="1"/>
</dbReference>
<dbReference type="GO" id="GO:0005524">
    <property type="term" value="F:ATP binding"/>
    <property type="evidence" value="ECO:0007669"/>
    <property type="project" value="UniProtKB-UniRule"/>
</dbReference>
<dbReference type="InterPro" id="IPR011011">
    <property type="entry name" value="Znf_FYVE_PHD"/>
</dbReference>
<reference evidence="14" key="1">
    <citation type="submission" date="2016-04" db="EMBL/GenBank/DDBJ databases">
        <authorList>
            <person name="Evans L.H."/>
            <person name="Alamgir A."/>
            <person name="Owens N."/>
            <person name="Weber N.D."/>
            <person name="Virtaneva K."/>
            <person name="Barbian K."/>
            <person name="Babar A."/>
            <person name="Rosenke K."/>
        </authorList>
    </citation>
    <scope>NUCLEOTIDE SEQUENCE [LARGE SCALE GENOMIC DNA]</scope>
    <source>
        <strain evidence="14">CBS 101.48</strain>
    </source>
</reference>
<keyword evidence="4 10" id="KW-0547">Nucleotide-binding</keyword>
<dbReference type="Pfam" id="PF00118">
    <property type="entry name" value="Cpn60_TCP1"/>
    <property type="match status" value="1"/>
</dbReference>
<evidence type="ECO:0000256" key="5">
    <source>
        <dbReference type="ARBA" id="ARBA00022771"/>
    </source>
</evidence>
<evidence type="ECO:0000256" key="6">
    <source>
        <dbReference type="ARBA" id="ARBA00022777"/>
    </source>
</evidence>
<feature type="compositionally biased region" description="Acidic residues" evidence="11">
    <location>
        <begin position="1904"/>
        <end position="1922"/>
    </location>
</feature>
<dbReference type="Pfam" id="PF01504">
    <property type="entry name" value="PIP5K"/>
    <property type="match status" value="1"/>
</dbReference>
<evidence type="ECO:0000256" key="4">
    <source>
        <dbReference type="ARBA" id="ARBA00022741"/>
    </source>
</evidence>
<feature type="domain" description="FYVE-type" evidence="12">
    <location>
        <begin position="199"/>
        <end position="259"/>
    </location>
</feature>
<evidence type="ECO:0000256" key="3">
    <source>
        <dbReference type="ARBA" id="ARBA00022723"/>
    </source>
</evidence>
<dbReference type="Proteomes" id="UP000078561">
    <property type="component" value="Unassembled WGS sequence"/>
</dbReference>
<dbReference type="InterPro" id="IPR002423">
    <property type="entry name" value="Cpn60/GroEL/TCP-1"/>
</dbReference>
<feature type="region of interest" description="Disordered" evidence="11">
    <location>
        <begin position="1823"/>
        <end position="1849"/>
    </location>
</feature>
<sequence>MLSRFEYDDTSTLTTFNLCETEVDKDYDEGVLSKFISKFKTAVSGQQSHQQQRLYRPSTNDEKYSLPPSGFADHDSYSSAPATTTAAVATTSTPTKPGVNDSYFPPLPPLPSGTAPPVKGGSGSGSDTLVAGDKQQRPSTSSIDPSCIPGTVPLVKTSSCDSDNQSVMTNFSVSNSNSLSRIIARLRGEAPNKEYWMPDENCKECFECGAHFNFFRRKHHCRVCGQIFCGKCASHIIQGERISQMGQIRVCNFCFSKFERQEEVASVQEAYLLSSNRTSLDLDGVPAYSPVVPDQRPLSVVPNMQIPTTSLLQHSDYGSSTSTTVALEIPTRPITPRASTSMTSITNLDNQHQHDLTNPANNSSPGGLKKLLVATNTMLRPRSRTNTMTSLMLDTSFAATVDGRSSSSLHSPMPFRRNSMSLSSPHTAFADGGGGTVLPTGEYNTFSGSDNEDDDARKWDRNPRNVLNFLGGTNSTNGNERPTSMILTNAAQMAALEAMIATGNDEEWHDQKSRAKIRSKSVRRRLSMTGGGRPIRTRTQSLMRNTPVTNLDLFHHDISTSSNTTNGNGLALGNTSPTTETMAIPTATATTSSSLASTPVPPSIPTPVPVDATSTVVEATVMHDTVTCAPATDETDLVLDTAAYPSIQQLSSCRPRRYSYTPRAVEFNAEAVIYMRKMVRQMLKDDDDVKFYRDDWEDVLTDLLLKLADSVHPDVQGGDEIDVRHYIKIKTIAGGQPKDSVFVNGVVCSKNVAHKEMARTIERPKILILLFPLEWSRDFSKGEHQLQSIAPVLAQEKEFLEKLVNRITALEPTIVLVHANVSRIALEFLRKAKIVVVFNVKLSVLDAVSRCTGASMVSSFLQLSKDTLVLGECGLFEVVTLMHEWIPNRRKTFLLFHKCTPDLGATIILRGGNTDSLRAVKHILDFMVFVVHNLRLESSLLSDFSTMRNASSSQSNKVAAAATITSSIGGDGGEAGSQNDATCVVQQLSICDDQATTDNNGPAKDDPCLRLVNQTIDRYEQTIVSASPSVVFPPPYLLLRLKETQTKLLALIRNHFLSGRSLDSGAPNGDGQQLVNSMVSSLPESLAGMSLYFRGFDQYLANNNEYEQLLEEHTQRWRTLDACLGEIEHVSPLFYQQFVVLYNIVCTVTAVPCQDPQTRRIDYYRIPSDLTLGQYVEDMVSCIDYPCTSNLCERNMLQHYRSYAHGNARVNVQVERLEGVQPATISTDIYTWSYCRHCSGHTKMTPMSHNAWKYSFGKFLELLFYQQASTRSEKKSGGGDTSTVCSHELYRDHVHFFSIQGLAVRIQYEAIHPLEVYVPPMHLYVSPRILSTAKDDAHESIRGQITRFYDSVVERNKNFNFDVVQPTGVDVCKDQLQEMSGRALGEKKSLLQYLQSVYATTDSTDALQLNIVRTHLQMNVLQWDAEYAELVRQHVKPERELRRLTTTHFRKMLSADDSTGRNNASTQMANVDLRTQKATDSVDLPLLDVDLDGYPPDFDAGLYGMPSSMASSTTVGSALYQKPHLGESPTSVSPWLGEERRLDSILEQMEADHLLHQQRHSSSLPSMAPSPIPLADDDSKSTIVESDVARRLSLELMHSTNYVESGGMTNSSMVTEAASSKNTAVSGSANNQRQRTMSHRHLDGQHLSVNSILRSKSSPLSSSSSSSSPSPASPGQHLSRIPQRSSQDVRKKAADTPTHLPRRTNKQDLSIKRGLAKPTAATTTNGDGTMGESSAVKADIPLNGYRYGYKGSTERLQQNGNKRYLRPLESVSASRLYGQHQQQIQKFGGGLATAVAKGSKQQHNVRYSLPPVKLAMTCSLPRVPATSSTLSTPSSSSSNSMVRSRTVRQRLASKSSIEVYTTVRELVREESDDEFQATDMDESDSDEDAGSNEQDKKDKHVDQHDDDDDDSTDLDIGDDDDDDLQFYATTRTFSLMQTDEYDESLCRDTSFLEEDAIQKVVYSQHRRRNPRLNKRTYSAMLPLLTLDPDDDNGNEPINISGPQHYNTMPVFSELRQGIHSSTVLDSSGMDISPSGMERNSFMKAIANILAEKGLGNLLPLDYPLSSPEHVFPKSIIVVREDEPSTIVAAALSSDDYVGKLFEIREQYMVDNNTPDEVVDNEKQAMDASPADIYIASLAHCAKWDSSGGKSGSVFLKTKDGRYLLKQISRYEMDAFLKFAPSYFQYMSEAFFHELPTVLCKIFGLYRVGYKNMTTGRSIRMDIMVMENLFYDRSVQKIFDLKGSMRNRHVQVTGKENEVLLDENMVEYLFQSPLFLHAHSKQMLRESLHNDTLFLSRLDVMDYSLLVGIDEEKQELVVGIVDFIRTFTWDKKLESWVKDSGIFGGGGKEPTIVSPRQYRIRFREAMDRYFLMVPDFWTTINTFF</sequence>
<dbReference type="GO" id="GO:0000285">
    <property type="term" value="F:1-phosphatidylinositol-3-phosphate 5-kinase activity"/>
    <property type="evidence" value="ECO:0007669"/>
    <property type="project" value="UniProtKB-EC"/>
</dbReference>
<dbReference type="SUPFAM" id="SSF54849">
    <property type="entry name" value="GroEL-intermediate domain like"/>
    <property type="match status" value="1"/>
</dbReference>
<evidence type="ECO:0000256" key="1">
    <source>
        <dbReference type="ARBA" id="ARBA00012009"/>
    </source>
</evidence>
<keyword evidence="15" id="KW-1185">Reference proteome</keyword>
<feature type="compositionally biased region" description="Acidic residues" evidence="11">
    <location>
        <begin position="1870"/>
        <end position="1890"/>
    </location>
</feature>
<proteinExistence type="predicted"/>
<dbReference type="PANTHER" id="PTHR45748:SF7">
    <property type="entry name" value="1-PHOSPHATIDYLINOSITOL 3-PHOSPHATE 5-KINASE-RELATED"/>
    <property type="match status" value="1"/>
</dbReference>
<dbReference type="InterPro" id="IPR027484">
    <property type="entry name" value="PInositol-4-P-5-kinase_N"/>
</dbReference>
<dbReference type="CDD" id="cd15725">
    <property type="entry name" value="FYVE_PIKfyve_Fab1"/>
    <property type="match status" value="1"/>
</dbReference>
<keyword evidence="2 10" id="KW-0808">Transferase</keyword>
<dbReference type="SUPFAM" id="SSF57903">
    <property type="entry name" value="FYVE/PHD zinc finger"/>
    <property type="match status" value="1"/>
</dbReference>
<dbReference type="InterPro" id="IPR044769">
    <property type="entry name" value="PIKfyve_PIPKc"/>
</dbReference>
<dbReference type="Gene3D" id="3.30.40.10">
    <property type="entry name" value="Zinc/RING finger domain, C3HC4 (zinc finger)"/>
    <property type="match status" value="1"/>
</dbReference>
<name>A0A163JAB7_ABSGL</name>
<evidence type="ECO:0000256" key="11">
    <source>
        <dbReference type="SAM" id="MobiDB-lite"/>
    </source>
</evidence>
<dbReference type="FunFam" id="3.30.810.10:FF:000001">
    <property type="entry name" value="1-phosphatidylinositol 3-phosphate 5-kinase FAB1"/>
    <property type="match status" value="1"/>
</dbReference>
<dbReference type="InParanoid" id="A0A163JAB7"/>
<dbReference type="CDD" id="cd03334">
    <property type="entry name" value="Fab1_TCP"/>
    <property type="match status" value="1"/>
</dbReference>
<feature type="region of interest" description="Disordered" evidence="11">
    <location>
        <begin position="1557"/>
        <end position="1580"/>
    </location>
</feature>
<evidence type="ECO:0000256" key="8">
    <source>
        <dbReference type="ARBA" id="ARBA00022840"/>
    </source>
</evidence>
<dbReference type="InterPro" id="IPR002498">
    <property type="entry name" value="PInositol-4-P-4/5-kinase_core"/>
</dbReference>
<dbReference type="GO" id="GO:0008270">
    <property type="term" value="F:zinc ion binding"/>
    <property type="evidence" value="ECO:0007669"/>
    <property type="project" value="UniProtKB-KW"/>
</dbReference>
<gene>
    <name evidence="14" type="primary">ABSGL_05971.1 scaffold 7611</name>
</gene>
<dbReference type="OrthoDB" id="158357at2759"/>
<dbReference type="OMA" id="WQSFGSM"/>
<keyword evidence="8 10" id="KW-0067">ATP-binding</keyword>
<protein>
    <recommendedName>
        <fullName evidence="1">1-phosphatidylinositol-3-phosphate 5-kinase</fullName>
        <ecNumber evidence="1">2.7.1.150</ecNumber>
    </recommendedName>
</protein>
<feature type="compositionally biased region" description="Basic and acidic residues" evidence="11">
    <location>
        <begin position="1893"/>
        <end position="1903"/>
    </location>
</feature>
<feature type="region of interest" description="Disordered" evidence="11">
    <location>
        <begin position="1614"/>
        <end position="1735"/>
    </location>
</feature>
<dbReference type="PROSITE" id="PS51455">
    <property type="entry name" value="PIPK"/>
    <property type="match status" value="1"/>
</dbReference>